<dbReference type="PROSITE" id="PS00123">
    <property type="entry name" value="ALKALINE_PHOSPHATASE"/>
    <property type="match status" value="2"/>
</dbReference>
<keyword evidence="6 14" id="KW-0479">Metal-binding</keyword>
<organism evidence="18 19">
    <name type="scientific">Spodoptera exigua</name>
    <name type="common">Beet armyworm</name>
    <name type="synonym">Noctua fulgens</name>
    <dbReference type="NCBI Taxonomy" id="7107"/>
    <lineage>
        <taxon>Eukaryota</taxon>
        <taxon>Metazoa</taxon>
        <taxon>Ecdysozoa</taxon>
        <taxon>Arthropoda</taxon>
        <taxon>Hexapoda</taxon>
        <taxon>Insecta</taxon>
        <taxon>Pterygota</taxon>
        <taxon>Neoptera</taxon>
        <taxon>Endopterygota</taxon>
        <taxon>Lepidoptera</taxon>
        <taxon>Glossata</taxon>
        <taxon>Ditrysia</taxon>
        <taxon>Noctuoidea</taxon>
        <taxon>Noctuidae</taxon>
        <taxon>Amphipyrinae</taxon>
        <taxon>Spodoptera</taxon>
    </lineage>
</organism>
<feature type="binding site" evidence="14">
    <location>
        <position position="692"/>
    </location>
    <ligand>
        <name>Mg(2+)</name>
        <dbReference type="ChEBI" id="CHEBI:18420"/>
    </ligand>
</feature>
<dbReference type="CDD" id="cd16012">
    <property type="entry name" value="ALP"/>
    <property type="match status" value="2"/>
</dbReference>
<keyword evidence="7 16" id="KW-0378">Hydrolase</keyword>
<evidence type="ECO:0000256" key="17">
    <source>
        <dbReference type="SAM" id="SignalP"/>
    </source>
</evidence>
<keyword evidence="9 14" id="KW-0460">Magnesium</keyword>
<feature type="binding site" evidence="14">
    <location>
        <position position="857"/>
    </location>
    <ligand>
        <name>Zn(2+)</name>
        <dbReference type="ChEBI" id="CHEBI:29105"/>
        <label>2</label>
    </ligand>
</feature>
<evidence type="ECO:0000256" key="16">
    <source>
        <dbReference type="RuleBase" id="RU003947"/>
    </source>
</evidence>
<dbReference type="GO" id="GO:0046872">
    <property type="term" value="F:metal ion binding"/>
    <property type="evidence" value="ECO:0007669"/>
    <property type="project" value="UniProtKB-KW"/>
</dbReference>
<dbReference type="Pfam" id="PF00245">
    <property type="entry name" value="Alk_phosphatase"/>
    <property type="match status" value="2"/>
</dbReference>
<evidence type="ECO:0000256" key="5">
    <source>
        <dbReference type="ARBA" id="ARBA00022622"/>
    </source>
</evidence>
<dbReference type="InterPro" id="IPR017850">
    <property type="entry name" value="Alkaline_phosphatase_core_sf"/>
</dbReference>
<evidence type="ECO:0000256" key="4">
    <source>
        <dbReference type="ARBA" id="ARBA00022475"/>
    </source>
</evidence>
<evidence type="ECO:0000256" key="6">
    <source>
        <dbReference type="ARBA" id="ARBA00022723"/>
    </source>
</evidence>
<comment type="cofactor">
    <cofactor evidence="14">
        <name>Mg(2+)</name>
        <dbReference type="ChEBI" id="CHEBI:18420"/>
    </cofactor>
    <text evidence="14">Binds 1 Mg(2+) ion.</text>
</comment>
<evidence type="ECO:0000256" key="2">
    <source>
        <dbReference type="ARBA" id="ARBA00005984"/>
    </source>
</evidence>
<comment type="catalytic activity">
    <reaction evidence="16">
        <text>a phosphate monoester + H2O = an alcohol + phosphate</text>
        <dbReference type="Rhea" id="RHEA:15017"/>
        <dbReference type="ChEBI" id="CHEBI:15377"/>
        <dbReference type="ChEBI" id="CHEBI:30879"/>
        <dbReference type="ChEBI" id="CHEBI:43474"/>
        <dbReference type="ChEBI" id="CHEBI:67140"/>
        <dbReference type="EC" id="3.1.3.1"/>
    </reaction>
</comment>
<dbReference type="SMART" id="SM00098">
    <property type="entry name" value="alkPPc"/>
    <property type="match status" value="2"/>
</dbReference>
<feature type="binding site" evidence="14">
    <location>
        <position position="579"/>
    </location>
    <ligand>
        <name>Mg(2+)</name>
        <dbReference type="ChEBI" id="CHEBI:18420"/>
    </ligand>
</feature>
<evidence type="ECO:0000313" key="19">
    <source>
        <dbReference type="Proteomes" id="UP000648187"/>
    </source>
</evidence>
<evidence type="ECO:0000256" key="15">
    <source>
        <dbReference type="RuleBase" id="RU003946"/>
    </source>
</evidence>
<keyword evidence="17" id="KW-0732">Signal</keyword>
<protein>
    <recommendedName>
        <fullName evidence="3 16">Alkaline phosphatase</fullName>
        <ecNumber evidence="3 16">3.1.3.1</ecNumber>
    </recommendedName>
</protein>
<evidence type="ECO:0000256" key="14">
    <source>
        <dbReference type="PIRSR" id="PIRSR601952-2"/>
    </source>
</evidence>
<keyword evidence="10" id="KW-0472">Membrane</keyword>
<feature type="binding site" evidence="14">
    <location>
        <position position="852"/>
    </location>
    <ligand>
        <name>Mg(2+)</name>
        <dbReference type="ChEBI" id="CHEBI:18420"/>
    </ligand>
</feature>
<dbReference type="PANTHER" id="PTHR11596">
    <property type="entry name" value="ALKALINE PHOSPHATASE"/>
    <property type="match status" value="1"/>
</dbReference>
<keyword evidence="12" id="KW-0449">Lipoprotein</keyword>
<feature type="binding site" evidence="14">
    <location>
        <position position="975"/>
    </location>
    <ligand>
        <name>Zn(2+)</name>
        <dbReference type="ChEBI" id="CHEBI:29105"/>
        <label>2</label>
    </ligand>
</feature>
<dbReference type="EC" id="3.1.3.1" evidence="3 16"/>
<keyword evidence="11" id="KW-0325">Glycoprotein</keyword>
<dbReference type="Proteomes" id="UP000648187">
    <property type="component" value="Unassembled WGS sequence"/>
</dbReference>
<dbReference type="FunFam" id="3.40.720.10:FF:000008">
    <property type="entry name" value="Alkaline phosphatase"/>
    <property type="match status" value="2"/>
</dbReference>
<dbReference type="InterPro" id="IPR001952">
    <property type="entry name" value="Alkaline_phosphatase"/>
</dbReference>
<evidence type="ECO:0000256" key="9">
    <source>
        <dbReference type="ARBA" id="ARBA00022842"/>
    </source>
</evidence>
<dbReference type="EMBL" id="JACKWZ010000170">
    <property type="protein sequence ID" value="KAF9413080.1"/>
    <property type="molecule type" value="Genomic_DNA"/>
</dbReference>
<keyword evidence="19" id="KW-1185">Reference proteome</keyword>
<evidence type="ECO:0000256" key="10">
    <source>
        <dbReference type="ARBA" id="ARBA00023136"/>
    </source>
</evidence>
<dbReference type="PROSITE" id="PS51257">
    <property type="entry name" value="PROKAR_LIPOPROTEIN"/>
    <property type="match status" value="1"/>
</dbReference>
<comment type="subcellular location">
    <subcellularLocation>
        <location evidence="1">Cell membrane</location>
        <topology evidence="1">Lipid-anchor</topology>
        <topology evidence="1">GPI-anchor</topology>
    </subcellularLocation>
</comment>
<evidence type="ECO:0000256" key="7">
    <source>
        <dbReference type="ARBA" id="ARBA00022801"/>
    </source>
</evidence>
<evidence type="ECO:0000256" key="11">
    <source>
        <dbReference type="ARBA" id="ARBA00023180"/>
    </source>
</evidence>
<evidence type="ECO:0000256" key="12">
    <source>
        <dbReference type="ARBA" id="ARBA00023288"/>
    </source>
</evidence>
<dbReference type="GO" id="GO:0098552">
    <property type="term" value="C:side of membrane"/>
    <property type="evidence" value="ECO:0007669"/>
    <property type="project" value="UniProtKB-KW"/>
</dbReference>
<evidence type="ECO:0000256" key="13">
    <source>
        <dbReference type="PIRSR" id="PIRSR601952-1"/>
    </source>
</evidence>
<dbReference type="InterPro" id="IPR018299">
    <property type="entry name" value="Alkaline_phosphatase_AS"/>
</dbReference>
<dbReference type="SUPFAM" id="SSF53649">
    <property type="entry name" value="Alkaline phosphatase-like"/>
    <property type="match status" value="2"/>
</dbReference>
<feature type="chain" id="PRO_5032444296" description="Alkaline phosphatase" evidence="17">
    <location>
        <begin position="21"/>
        <end position="1047"/>
    </location>
</feature>
<evidence type="ECO:0000256" key="3">
    <source>
        <dbReference type="ARBA" id="ARBA00012647"/>
    </source>
</evidence>
<feature type="signal peptide" evidence="17">
    <location>
        <begin position="1"/>
        <end position="20"/>
    </location>
</feature>
<feature type="binding site" evidence="14">
    <location>
        <position position="694"/>
    </location>
    <ligand>
        <name>Mg(2+)</name>
        <dbReference type="ChEBI" id="CHEBI:18420"/>
    </ligand>
</feature>
<sequence>MRSLLTCLVTVCVAAACVRGDRYHPADPGSRAAATVVNRAETSANYWAQEAQAAIKARLEHKESVKKARNVVMFLGDGMSVPTLAAARTLLGQRRGETGEEAKMNFEKFPTVGLAKTYCVNAQIADSACTATAYLCGVKTTYGAIGVNAEVARRDCDASTDTSRHVASIAEWALADGRDAGVVTTTRITHASPAGVYAKVADRDWEHNQAVLNHGHDTDRCPDIALQLVHKHPGNKLKVIFGGGRRNFLPIDVRDEEGEVGRRTDNRNLIREWLQDKEDRNVTNEYVWNRQQLMSLNDDLPEYILGLFESNHLQYNLQANLTTEPTLTELTEIAIRSLSRNEKGFFLFVEGGRIDHAHHDNLVELALDETLEMDKAVARAAELLSEDDSLIVVTADHAHVMAFNGYSRRGHDILGPSRDLDEEGVPYMTLSYTNGPGFRAHVDGKRPNVTAESDYRGLQWEAHVDVPLEDETHGGDDVAVFARGPHHSMFTGLYEQSQLPHLMASLLTCLVTVCVAAACVRGDRYHPADPGSRAAATVVNRAETSANYWAQEAQAAIKARLEHKESVKKARNVVMFLGDGMSVPTLAAARTLLGQRRGETGEEAKMNFEKFPTVGLAKTYCVNAQVPDSACTATAYLCGVKTNSGVIGLNAEVVRGDCEASTDASRHVKSIAEWALDDGRDVGIVTTTRVTHASPAGVFAKVANRSWEFDHSVVLAGFDPDRCPDIAYQLVHKHPGNKFKVILGGGRRNFVPDNVLDDEERYGRRTDNRHLINEWNKDKEDRGVSHKYVWNREQLMSLKEDLPEYILGLFHRTHMRYHMQSNPTRDPTLAEMTEIAIRSLSRNEKGFFLFVEGGRIDHGHHDNFAELALDETLEMDKAVARAAELLSEDDSLIVVTADHAHVMAFNGYSRRGHDILGPSRDLDEDGVPYMTLSYTNGPGFRAHVDGKRPNVTAESNYRDLEWQAHVDVPLDSETHGGDDVAVFARGPHHSMFTGLYEQSQLPHLMAYAACIGPGRHACSGATHVLGQPVLLLALFILLTSQSQERYI</sequence>
<dbReference type="PRINTS" id="PR00113">
    <property type="entry name" value="ALKPHPHTASE"/>
</dbReference>
<dbReference type="PANTHER" id="PTHR11596:SF91">
    <property type="entry name" value="ALKALINE PHOSPHATASE-RELATED"/>
    <property type="match status" value="1"/>
</dbReference>
<keyword evidence="5" id="KW-0336">GPI-anchor</keyword>
<dbReference type="Gene3D" id="3.40.720.10">
    <property type="entry name" value="Alkaline Phosphatase, subunit A"/>
    <property type="match status" value="2"/>
</dbReference>
<gene>
    <name evidence="18" type="ORF">HW555_008600</name>
</gene>
<evidence type="ECO:0000313" key="18">
    <source>
        <dbReference type="EMBL" id="KAF9413080.1"/>
    </source>
</evidence>
<proteinExistence type="inferred from homology"/>
<feature type="binding site" evidence="14">
    <location>
        <position position="861"/>
    </location>
    <ligand>
        <name>Zn(2+)</name>
        <dbReference type="ChEBI" id="CHEBI:29105"/>
        <label>2</label>
    </ligand>
</feature>
<comment type="caution">
    <text evidence="18">The sequence shown here is derived from an EMBL/GenBank/DDBJ whole genome shotgun (WGS) entry which is preliminary data.</text>
</comment>
<dbReference type="GO" id="GO:0005886">
    <property type="term" value="C:plasma membrane"/>
    <property type="evidence" value="ECO:0007669"/>
    <property type="project" value="UniProtKB-SubCell"/>
</dbReference>
<accession>A0A835L4B5</accession>
<dbReference type="GO" id="GO:0004035">
    <property type="term" value="F:alkaline phosphatase activity"/>
    <property type="evidence" value="ECO:0007669"/>
    <property type="project" value="UniProtKB-EC"/>
</dbReference>
<feature type="binding site" evidence="14">
    <location>
        <position position="579"/>
    </location>
    <ligand>
        <name>Zn(2+)</name>
        <dbReference type="ChEBI" id="CHEBI:29105"/>
        <label>2</label>
    </ligand>
</feature>
<comment type="similarity">
    <text evidence="2 15">Belongs to the alkaline phosphatase family.</text>
</comment>
<dbReference type="AlphaFoldDB" id="A0A835L4B5"/>
<evidence type="ECO:0000256" key="8">
    <source>
        <dbReference type="ARBA" id="ARBA00022833"/>
    </source>
</evidence>
<comment type="cofactor">
    <cofactor evidence="14">
        <name>Zn(2+)</name>
        <dbReference type="ChEBI" id="CHEBI:29105"/>
    </cofactor>
    <text evidence="14">Binds 2 Zn(2+) ions.</text>
</comment>
<feature type="binding site" evidence="14">
    <location>
        <position position="899"/>
    </location>
    <ligand>
        <name>Zn(2+)</name>
        <dbReference type="ChEBI" id="CHEBI:29105"/>
        <label>2</label>
    </ligand>
</feature>
<evidence type="ECO:0000256" key="1">
    <source>
        <dbReference type="ARBA" id="ARBA00004609"/>
    </source>
</evidence>
<keyword evidence="8 14" id="KW-0862">Zinc</keyword>
<feature type="active site" description="Phosphoserine intermediate" evidence="13">
    <location>
        <position position="629"/>
    </location>
</feature>
<reference evidence="18" key="1">
    <citation type="submission" date="2020-08" db="EMBL/GenBank/DDBJ databases">
        <title>Spodoptera exigua strain:BAW_Kor-Di-RS1 Genome sequencing and assembly.</title>
        <authorList>
            <person name="Kim J."/>
            <person name="Nam H.Y."/>
            <person name="Kwon M."/>
            <person name="Choi J.H."/>
            <person name="Cho S.R."/>
            <person name="Kim G.-H."/>
        </authorList>
    </citation>
    <scope>NUCLEOTIDE SEQUENCE</scope>
    <source>
        <strain evidence="18">BAW_Kor-Di-RS1</strain>
        <tissue evidence="18">Whole-body</tissue>
    </source>
</reference>
<keyword evidence="4" id="KW-1003">Cell membrane</keyword>
<name>A0A835L4B5_SPOEX</name>
<feature type="binding site" evidence="14">
    <location>
        <position position="898"/>
    </location>
    <ligand>
        <name>Zn(2+)</name>
        <dbReference type="ChEBI" id="CHEBI:29105"/>
        <label>2</label>
    </ligand>
</feature>